<keyword evidence="6 10" id="KW-0156">Chromatin regulator</keyword>
<dbReference type="Gene3D" id="2.130.10.10">
    <property type="entry name" value="YVTN repeat-like/Quinoprotein amine dehydrogenase"/>
    <property type="match status" value="1"/>
</dbReference>
<name>A0A7H9B903_ZYGMR</name>
<evidence type="ECO:0000259" key="12">
    <source>
        <dbReference type="Pfam" id="PF07569"/>
    </source>
</evidence>
<dbReference type="PANTHER" id="PTHR13831">
    <property type="entry name" value="MEMBER OF THE HIR1 FAMILY OF WD-REPEAT PROTEINS"/>
    <property type="match status" value="1"/>
</dbReference>
<dbReference type="OrthoDB" id="1741719at2759"/>
<organism evidence="13 14">
    <name type="scientific">Zygotorulaspora mrakii</name>
    <name type="common">Zygosaccharomyces mrakii</name>
    <dbReference type="NCBI Taxonomy" id="42260"/>
    <lineage>
        <taxon>Eukaryota</taxon>
        <taxon>Fungi</taxon>
        <taxon>Dikarya</taxon>
        <taxon>Ascomycota</taxon>
        <taxon>Saccharomycotina</taxon>
        <taxon>Saccharomycetes</taxon>
        <taxon>Saccharomycetales</taxon>
        <taxon>Saccharomycetaceae</taxon>
        <taxon>Zygotorulaspora</taxon>
    </lineage>
</organism>
<evidence type="ECO:0000256" key="5">
    <source>
        <dbReference type="ARBA" id="ARBA00022737"/>
    </source>
</evidence>
<reference evidence="13 14" key="1">
    <citation type="submission" date="2020-07" db="EMBL/GenBank/DDBJ databases">
        <title>The yeast mating-type switching endonuclease HO is a domesticated member of an unorthodox homing genetic element family.</title>
        <authorList>
            <person name="Coughlan A.Y."/>
            <person name="Lombardi L."/>
            <person name="Braun-Galleani S."/>
            <person name="Martos A.R."/>
            <person name="Galeote V."/>
            <person name="Bigey F."/>
            <person name="Dequin S."/>
            <person name="Byrne K.P."/>
            <person name="Wolfe K.H."/>
        </authorList>
    </citation>
    <scope>NUCLEOTIDE SEQUENCE [LARGE SCALE GENOMIC DNA]</scope>
    <source>
        <strain evidence="13 14">NRRL Y-6702</strain>
    </source>
</reference>
<keyword evidence="9 10" id="KW-0539">Nucleus</keyword>
<dbReference type="PANTHER" id="PTHR13831:SF1">
    <property type="entry name" value="PROTEIN HIR2"/>
    <property type="match status" value="1"/>
</dbReference>
<accession>A0A7H9B903</accession>
<evidence type="ECO:0000256" key="2">
    <source>
        <dbReference type="ARBA" id="ARBA00007306"/>
    </source>
</evidence>
<dbReference type="Pfam" id="PF07569">
    <property type="entry name" value="Hira"/>
    <property type="match status" value="1"/>
</dbReference>
<proteinExistence type="inferred from homology"/>
<keyword evidence="5 10" id="KW-0677">Repeat</keyword>
<evidence type="ECO:0000256" key="1">
    <source>
        <dbReference type="ARBA" id="ARBA00004123"/>
    </source>
</evidence>
<dbReference type="GO" id="GO:0000417">
    <property type="term" value="C:HIR complex"/>
    <property type="evidence" value="ECO:0007669"/>
    <property type="project" value="TreeGrafter"/>
</dbReference>
<evidence type="ECO:0000256" key="10">
    <source>
        <dbReference type="RuleBase" id="RU364014"/>
    </source>
</evidence>
<dbReference type="GO" id="GO:0006355">
    <property type="term" value="P:regulation of DNA-templated transcription"/>
    <property type="evidence" value="ECO:0007669"/>
    <property type="project" value="InterPro"/>
</dbReference>
<protein>
    <recommendedName>
        <fullName evidence="10">Protein HIR</fullName>
    </recommendedName>
</protein>
<feature type="domain" description="Protein HIRA-like C-terminal" evidence="12">
    <location>
        <begin position="568"/>
        <end position="814"/>
    </location>
</feature>
<feature type="region of interest" description="Disordered" evidence="11">
    <location>
        <begin position="429"/>
        <end position="451"/>
    </location>
</feature>
<dbReference type="SUPFAM" id="SSF50978">
    <property type="entry name" value="WD40 repeat-like"/>
    <property type="match status" value="2"/>
</dbReference>
<dbReference type="GO" id="GO:0006338">
    <property type="term" value="P:chromatin remodeling"/>
    <property type="evidence" value="ECO:0007669"/>
    <property type="project" value="InterPro"/>
</dbReference>
<keyword evidence="8 10" id="KW-0804">Transcription</keyword>
<dbReference type="KEGG" id="zmk:HG535_0H02570"/>
<keyword evidence="3 10" id="KW-0678">Repressor</keyword>
<keyword evidence="4 10" id="KW-0853">WD repeat</keyword>
<evidence type="ECO:0000256" key="4">
    <source>
        <dbReference type="ARBA" id="ARBA00022574"/>
    </source>
</evidence>
<dbReference type="GeneID" id="59238733"/>
<evidence type="ECO:0000256" key="11">
    <source>
        <dbReference type="SAM" id="MobiDB-lite"/>
    </source>
</evidence>
<evidence type="ECO:0000256" key="7">
    <source>
        <dbReference type="ARBA" id="ARBA00023015"/>
    </source>
</evidence>
<evidence type="ECO:0000313" key="14">
    <source>
        <dbReference type="Proteomes" id="UP000509704"/>
    </source>
</evidence>
<evidence type="ECO:0000313" key="13">
    <source>
        <dbReference type="EMBL" id="QLG74930.1"/>
    </source>
</evidence>
<dbReference type="AlphaFoldDB" id="A0A7H9B903"/>
<dbReference type="RefSeq" id="XP_037146655.1">
    <property type="nucleotide sequence ID" value="XM_037290760.1"/>
</dbReference>
<dbReference type="GO" id="GO:0006351">
    <property type="term" value="P:DNA-templated transcription"/>
    <property type="evidence" value="ECO:0007669"/>
    <property type="project" value="InterPro"/>
</dbReference>
<dbReference type="InterPro" id="IPR031120">
    <property type="entry name" value="HIR1-like"/>
</dbReference>
<dbReference type="GO" id="GO:0005634">
    <property type="term" value="C:nucleus"/>
    <property type="evidence" value="ECO:0007669"/>
    <property type="project" value="UniProtKB-SubCell"/>
</dbReference>
<dbReference type="InterPro" id="IPR011494">
    <property type="entry name" value="HIRA-like_C"/>
</dbReference>
<dbReference type="InterPro" id="IPR036322">
    <property type="entry name" value="WD40_repeat_dom_sf"/>
</dbReference>
<keyword evidence="14" id="KW-1185">Reference proteome</keyword>
<dbReference type="Proteomes" id="UP000509704">
    <property type="component" value="Chromosome 8"/>
</dbReference>
<evidence type="ECO:0000256" key="6">
    <source>
        <dbReference type="ARBA" id="ARBA00022853"/>
    </source>
</evidence>
<comment type="subcellular location">
    <subcellularLocation>
        <location evidence="1 10">Nucleus</location>
    </subcellularLocation>
</comment>
<dbReference type="GO" id="GO:0031491">
    <property type="term" value="F:nucleosome binding"/>
    <property type="evidence" value="ECO:0007669"/>
    <property type="project" value="TreeGrafter"/>
</dbReference>
<dbReference type="InterPro" id="IPR015943">
    <property type="entry name" value="WD40/YVTN_repeat-like_dom_sf"/>
</dbReference>
<comment type="similarity">
    <text evidence="2 10">Belongs to the WD repeat HIR1 family.</text>
</comment>
<evidence type="ECO:0000256" key="9">
    <source>
        <dbReference type="ARBA" id="ARBA00023242"/>
    </source>
</evidence>
<dbReference type="EMBL" id="CP058611">
    <property type="protein sequence ID" value="QLG74930.1"/>
    <property type="molecule type" value="Genomic_DNA"/>
</dbReference>
<evidence type="ECO:0000256" key="8">
    <source>
        <dbReference type="ARBA" id="ARBA00023163"/>
    </source>
</evidence>
<evidence type="ECO:0000256" key="3">
    <source>
        <dbReference type="ARBA" id="ARBA00022491"/>
    </source>
</evidence>
<sequence>MKLLKYPLAEHDRGVNALAAIGSWLLLADIDGHVQVWSQARLVEAAFNGSKIKNLCMEYSLAMTNTGSPEDRNIFFLLGDEQKLFVGTEQRLFCYRRWLEKDKVEISQIFDCKPPSTITDVKYDSVNDVLFILQSKVNCILILNAGSMKRLAKISLSDTMAPITGVIDPMGQIFSVMVSDRSVLVYQYNAKGSFKLHQKLGQSVDINPLHYNITMSPQADVLPVINSLKGSSTTTSTSILLLDRNDNYKTSTTLVSIPSNKCKVLKFSPVIYEKTNAKKGIKTRYNLLATSGSKDGTVVVWNTKRVKPLFNAIRVSETPIIDMAWSCDGLKLFVISNDNVLYNFAFQENDLGDVLDDKEMKSLRANNQKLMPLPEAEEKPEETTVKLEKDKSLSLLDTDNVKTTTGKKVTKKKLPSDLLKTTQSTTMEFNGPSYNVPKDLKRKPKTDLSKEVNGNKKMKKDLEPMDFLDTGLLLPMVSFSKIRLASPKVRLNFKYSPPSKGNLVFDIKNGSGNEQKPTIFTLTSKIEEQEKILFQDFLPKFINICTGGDSFWACSSTDGFIYVYSDSGKKIMPPLCLGVPCSFLEACGSHLLCITSAGQMYCWDMFAKKLLFPINTVYPLLDPSLRYTDDILTRAENITMCAVTQRGVPLITLSNGNGYMFDKDMETWLLISDGWWAYGSQYWDMTNISSLSLNGGNDEEKRNKGWKSGDAQMLTSKIIQNKESIVNYIERKTNDELSRKGRIKNLQRFARTILMKEGYENLEEIVTLSHLENRLLVTLRLDDCEEFSNILSVYCIRLSELGYSDRLDDVLQWLYNNGNMDGSIAGNSRRDLLQSVLMHCSNFRHVQRVTTSYASALGWYNNE</sequence>
<dbReference type="GO" id="GO:0000785">
    <property type="term" value="C:chromatin"/>
    <property type="evidence" value="ECO:0007669"/>
    <property type="project" value="TreeGrafter"/>
</dbReference>
<keyword evidence="7 10" id="KW-0805">Transcription regulation</keyword>
<comment type="function">
    <text evidence="10">Required for replication-independent chromatin assembly and for the periodic repression of histone gene transcription during the cell cycle.</text>
</comment>
<gene>
    <name evidence="13" type="ORF">HG535_0H02570</name>
</gene>